<evidence type="ECO:0000256" key="5">
    <source>
        <dbReference type="ARBA" id="ARBA00022729"/>
    </source>
</evidence>
<dbReference type="Gene3D" id="2.170.130.10">
    <property type="entry name" value="TonB-dependent receptor, plug domain"/>
    <property type="match status" value="1"/>
</dbReference>
<dbReference type="InterPro" id="IPR010917">
    <property type="entry name" value="TonB_rcpt_CS"/>
</dbReference>
<dbReference type="PROSITE" id="PS01156">
    <property type="entry name" value="TONB_DEPENDENT_REC_2"/>
    <property type="match status" value="1"/>
</dbReference>
<dbReference type="InterPro" id="IPR039426">
    <property type="entry name" value="TonB-dep_rcpt-like"/>
</dbReference>
<evidence type="ECO:0000259" key="15">
    <source>
        <dbReference type="Pfam" id="PF07715"/>
    </source>
</evidence>
<evidence type="ECO:0000256" key="4">
    <source>
        <dbReference type="ARBA" id="ARBA00022692"/>
    </source>
</evidence>
<sequence>MRILRSGSSSMTVLSVLALGAPALAQDQQPTQTKDSIVVTGSRIQADGFSAPVPMTVLDTEAIESNAQPNIFTTIAQLPSLQGSSGTQVNTYSTSSGQQGLSAFSLRGVGAIRTLTLLDGQRVVGANVNGTPDISLFPQLLIKRVDVVTGGAGASYGSDAVGGVVNFITDTHFEGIKGNVAGGITTYGDNASVVGQLAYGTSLFNGGAHLTLSTEYQRDEGIGGGEWGLGLAGGRDWFNETASIDTGNTAGGAPQFLVIDRAQSANWAKYGLINGGPLRGIAFDETGSPRQFEYGTDCISGFCQGGDLSGNVSTGRSLQSGLQRFNTYGRFGVNIGSRAELYTTLNFGWVQSNNQPVHGQNKPSLTIQCANPFVPASVQAACADEGITSFSYGTSNAALGNTQVHTDRRQYRGVLGLKGSLDVAGDEWSYDLYVQHGTNKTKVDVSNILLNRRFEQAINAVELNGAIVCADPVARANGCQPLNIIGGQVSEAALRYVQPDFGPYQHTRQTQDVAGVNISGSPFDNWAGPVSFAFGGEWRHEFYTVEADPYGAGFSNTPAGGNYPADPILGADGGNWYAGNYKNGSGAYSVKEAYLETDFPLFASDGAGELRLNAAARITDYSTSGSIWAWKVGGTWDTPIDGLRLRGVTSRDVRAPNLSELYAAPVTITLPNFFDPFTNQSILVIQSTGGNPNLKPEIARNTNLGVALANPGWLPGFNISFDYYNLEIDDAVQSLTANQIVDFCFRNVIPATCQAFDFSNPPGGNTLQVASFNTASIKTSGFDIEASYRWLDPLGLPGSLTLRGLATHVIEFVTDQGLPGTVPTDTAGENLGATPNWKYLAIQSYENDLFSLFVQERWFSDGVFSNNYIECTANCPAFDPATNKRTISSNYMPGALYIDVGGSYNLTENFTAYFKVDNLTDKSPVRNYIFNNPALYDQVGRTYRAGVRFKF</sequence>
<keyword evidence="7 9" id="KW-0472">Membrane</keyword>
<evidence type="ECO:0000256" key="8">
    <source>
        <dbReference type="ARBA" id="ARBA00023237"/>
    </source>
</evidence>
<evidence type="ECO:0000313" key="17">
    <source>
        <dbReference type="Proteomes" id="UP000265366"/>
    </source>
</evidence>
<dbReference type="Gene3D" id="2.40.170.20">
    <property type="entry name" value="TonB-dependent receptor, beta-barrel domain"/>
    <property type="match status" value="1"/>
</dbReference>
<evidence type="ECO:0000256" key="6">
    <source>
        <dbReference type="ARBA" id="ARBA00023077"/>
    </source>
</evidence>
<dbReference type="InterPro" id="IPR010916">
    <property type="entry name" value="TonB_box_CS"/>
</dbReference>
<comment type="similarity">
    <text evidence="9 12">Belongs to the TonB-dependent receptor family.</text>
</comment>
<evidence type="ECO:0000256" key="7">
    <source>
        <dbReference type="ARBA" id="ARBA00023136"/>
    </source>
</evidence>
<accession>A0A3A1P3P3</accession>
<evidence type="ECO:0000256" key="11">
    <source>
        <dbReference type="PROSITE-ProRule" id="PRU10144"/>
    </source>
</evidence>
<evidence type="ECO:0000313" key="16">
    <source>
        <dbReference type="EMBL" id="RIV86105.1"/>
    </source>
</evidence>
<evidence type="ECO:0000256" key="10">
    <source>
        <dbReference type="PROSITE-ProRule" id="PRU10143"/>
    </source>
</evidence>
<dbReference type="PROSITE" id="PS52016">
    <property type="entry name" value="TONB_DEPENDENT_REC_3"/>
    <property type="match status" value="1"/>
</dbReference>
<name>A0A3A1P3P3_9SPHN</name>
<feature type="domain" description="TonB-dependent receptor plug" evidence="15">
    <location>
        <begin position="50"/>
        <end position="164"/>
    </location>
</feature>
<keyword evidence="3 9" id="KW-1134">Transmembrane beta strand</keyword>
<evidence type="ECO:0000256" key="3">
    <source>
        <dbReference type="ARBA" id="ARBA00022452"/>
    </source>
</evidence>
<dbReference type="AlphaFoldDB" id="A0A3A1P3P3"/>
<feature type="chain" id="PRO_5017422432" evidence="13">
    <location>
        <begin position="26"/>
        <end position="951"/>
    </location>
</feature>
<keyword evidence="17" id="KW-1185">Reference proteome</keyword>
<comment type="caution">
    <text evidence="16">The sequence shown here is derived from an EMBL/GenBank/DDBJ whole genome shotgun (WGS) entry which is preliminary data.</text>
</comment>
<dbReference type="Pfam" id="PF00593">
    <property type="entry name" value="TonB_dep_Rec_b-barrel"/>
    <property type="match status" value="1"/>
</dbReference>
<reference evidence="16 17" key="1">
    <citation type="submission" date="2018-08" db="EMBL/GenBank/DDBJ databases">
        <title>Erythrobacter zhengii sp.nov., a bacterium isolated from deep-sea sediment.</title>
        <authorList>
            <person name="Fang C."/>
            <person name="Wu Y.-H."/>
            <person name="Sun C."/>
            <person name="Wang H."/>
            <person name="Cheng H."/>
            <person name="Meng F.-X."/>
            <person name="Wang C.-S."/>
            <person name="Xu X.-W."/>
        </authorList>
    </citation>
    <scope>NUCLEOTIDE SEQUENCE [LARGE SCALE GENOMIC DNA]</scope>
    <source>
        <strain evidence="16 17">CCTCC AB 2015396</strain>
    </source>
</reference>
<dbReference type="SUPFAM" id="SSF56935">
    <property type="entry name" value="Porins"/>
    <property type="match status" value="1"/>
</dbReference>
<dbReference type="PANTHER" id="PTHR47234">
    <property type="match status" value="1"/>
</dbReference>
<dbReference type="PROSITE" id="PS00430">
    <property type="entry name" value="TONB_DEPENDENT_REC_1"/>
    <property type="match status" value="1"/>
</dbReference>
<evidence type="ECO:0000256" key="1">
    <source>
        <dbReference type="ARBA" id="ARBA00004571"/>
    </source>
</evidence>
<evidence type="ECO:0000256" key="12">
    <source>
        <dbReference type="RuleBase" id="RU003357"/>
    </source>
</evidence>
<keyword evidence="2 9" id="KW-0813">Transport</keyword>
<protein>
    <submittedName>
        <fullName evidence="16">TonB-dependent receptor</fullName>
    </submittedName>
</protein>
<dbReference type="PANTHER" id="PTHR47234:SF3">
    <property type="entry name" value="SECRETIN_TONB SHORT N-TERMINAL DOMAIN-CONTAINING PROTEIN"/>
    <property type="match status" value="1"/>
</dbReference>
<feature type="domain" description="TonB-dependent receptor-like beta-barrel" evidence="14">
    <location>
        <begin position="366"/>
        <end position="919"/>
    </location>
</feature>
<dbReference type="OrthoDB" id="7394476at2"/>
<dbReference type="GO" id="GO:0009279">
    <property type="term" value="C:cell outer membrane"/>
    <property type="evidence" value="ECO:0007669"/>
    <property type="project" value="UniProtKB-SubCell"/>
</dbReference>
<evidence type="ECO:0000259" key="14">
    <source>
        <dbReference type="Pfam" id="PF00593"/>
    </source>
</evidence>
<organism evidence="16 17">
    <name type="scientific">Aurantiacibacter xanthus</name>
    <dbReference type="NCBI Taxonomy" id="1784712"/>
    <lineage>
        <taxon>Bacteria</taxon>
        <taxon>Pseudomonadati</taxon>
        <taxon>Pseudomonadota</taxon>
        <taxon>Alphaproteobacteria</taxon>
        <taxon>Sphingomonadales</taxon>
        <taxon>Erythrobacteraceae</taxon>
        <taxon>Aurantiacibacter</taxon>
    </lineage>
</organism>
<gene>
    <name evidence="16" type="ORF">D2V17_10120</name>
</gene>
<evidence type="ECO:0000256" key="9">
    <source>
        <dbReference type="PROSITE-ProRule" id="PRU01360"/>
    </source>
</evidence>
<feature type="signal peptide" evidence="13">
    <location>
        <begin position="1"/>
        <end position="25"/>
    </location>
</feature>
<keyword evidence="8 9" id="KW-0998">Cell outer membrane</keyword>
<keyword evidence="5 13" id="KW-0732">Signal</keyword>
<keyword evidence="16" id="KW-0675">Receptor</keyword>
<dbReference type="Proteomes" id="UP000265366">
    <property type="component" value="Unassembled WGS sequence"/>
</dbReference>
<dbReference type="EMBL" id="QXFM01000093">
    <property type="protein sequence ID" value="RIV86105.1"/>
    <property type="molecule type" value="Genomic_DNA"/>
</dbReference>
<evidence type="ECO:0000256" key="2">
    <source>
        <dbReference type="ARBA" id="ARBA00022448"/>
    </source>
</evidence>
<keyword evidence="6 10" id="KW-0798">TonB box</keyword>
<dbReference type="Pfam" id="PF07715">
    <property type="entry name" value="Plug"/>
    <property type="match status" value="1"/>
</dbReference>
<comment type="subcellular location">
    <subcellularLocation>
        <location evidence="1 9">Cell outer membrane</location>
        <topology evidence="1 9">Multi-pass membrane protein</topology>
    </subcellularLocation>
</comment>
<feature type="short sequence motif" description="TonB box" evidence="10">
    <location>
        <begin position="36"/>
        <end position="42"/>
    </location>
</feature>
<dbReference type="InterPro" id="IPR036942">
    <property type="entry name" value="Beta-barrel_TonB_sf"/>
</dbReference>
<feature type="short sequence motif" description="TonB C-terminal box" evidence="11">
    <location>
        <begin position="934"/>
        <end position="951"/>
    </location>
</feature>
<dbReference type="InterPro" id="IPR000531">
    <property type="entry name" value="Beta-barrel_TonB"/>
</dbReference>
<evidence type="ECO:0000256" key="13">
    <source>
        <dbReference type="SAM" id="SignalP"/>
    </source>
</evidence>
<keyword evidence="4 9" id="KW-0812">Transmembrane</keyword>
<dbReference type="InterPro" id="IPR037066">
    <property type="entry name" value="Plug_dom_sf"/>
</dbReference>
<dbReference type="InterPro" id="IPR012910">
    <property type="entry name" value="Plug_dom"/>
</dbReference>
<proteinExistence type="inferred from homology"/>